<keyword evidence="1" id="KW-0285">Flavoprotein</keyword>
<evidence type="ECO:0000313" key="5">
    <source>
        <dbReference type="EMBL" id="KAF2099287.1"/>
    </source>
</evidence>
<protein>
    <submittedName>
        <fullName evidence="5">FAD/NAD(P)-binding domain-containing protein</fullName>
    </submittedName>
</protein>
<dbReference type="InterPro" id="IPR036188">
    <property type="entry name" value="FAD/NAD-bd_sf"/>
</dbReference>
<dbReference type="InterPro" id="IPR051104">
    <property type="entry name" value="FAD_monoxygenase"/>
</dbReference>
<dbReference type="PANTHER" id="PTHR46720">
    <property type="entry name" value="HYDROXYLASE, PUTATIVE (AFU_ORTHOLOGUE AFUA_3G01460)-RELATED"/>
    <property type="match status" value="1"/>
</dbReference>
<evidence type="ECO:0000313" key="6">
    <source>
        <dbReference type="Proteomes" id="UP000799772"/>
    </source>
</evidence>
<accession>A0A9P4IIV7</accession>
<evidence type="ECO:0000256" key="3">
    <source>
        <dbReference type="ARBA" id="ARBA00023002"/>
    </source>
</evidence>
<feature type="domain" description="FAD-binding" evidence="4">
    <location>
        <begin position="8"/>
        <end position="381"/>
    </location>
</feature>
<evidence type="ECO:0000256" key="2">
    <source>
        <dbReference type="ARBA" id="ARBA00022827"/>
    </source>
</evidence>
<dbReference type="GO" id="GO:0071949">
    <property type="term" value="F:FAD binding"/>
    <property type="evidence" value="ECO:0007669"/>
    <property type="project" value="InterPro"/>
</dbReference>
<dbReference type="EMBL" id="ML978125">
    <property type="protein sequence ID" value="KAF2099287.1"/>
    <property type="molecule type" value="Genomic_DNA"/>
</dbReference>
<dbReference type="Pfam" id="PF01494">
    <property type="entry name" value="FAD_binding_3"/>
    <property type="match status" value="1"/>
</dbReference>
<dbReference type="SUPFAM" id="SSF51905">
    <property type="entry name" value="FAD/NAD(P)-binding domain"/>
    <property type="match status" value="1"/>
</dbReference>
<evidence type="ECO:0000259" key="4">
    <source>
        <dbReference type="Pfam" id="PF01494"/>
    </source>
</evidence>
<dbReference type="Gene3D" id="3.50.50.60">
    <property type="entry name" value="FAD/NAD(P)-binding domain"/>
    <property type="match status" value="1"/>
</dbReference>
<evidence type="ECO:0000256" key="1">
    <source>
        <dbReference type="ARBA" id="ARBA00022630"/>
    </source>
</evidence>
<dbReference type="AlphaFoldDB" id="A0A9P4IIV7"/>
<keyword evidence="3" id="KW-0560">Oxidoreductase</keyword>
<dbReference type="PRINTS" id="PR00420">
    <property type="entry name" value="RNGMNOXGNASE"/>
</dbReference>
<dbReference type="Proteomes" id="UP000799772">
    <property type="component" value="Unassembled WGS sequence"/>
</dbReference>
<dbReference type="OrthoDB" id="16820at2759"/>
<organism evidence="5 6">
    <name type="scientific">Rhizodiscina lignyota</name>
    <dbReference type="NCBI Taxonomy" id="1504668"/>
    <lineage>
        <taxon>Eukaryota</taxon>
        <taxon>Fungi</taxon>
        <taxon>Dikarya</taxon>
        <taxon>Ascomycota</taxon>
        <taxon>Pezizomycotina</taxon>
        <taxon>Dothideomycetes</taxon>
        <taxon>Pleosporomycetidae</taxon>
        <taxon>Aulographales</taxon>
        <taxon>Rhizodiscinaceae</taxon>
        <taxon>Rhizodiscina</taxon>
    </lineage>
</organism>
<dbReference type="InterPro" id="IPR002938">
    <property type="entry name" value="FAD-bd"/>
</dbReference>
<sequence length="435" mass="47337">MTSTPQKIDIAIAGGGIGGLCLARGLLQYPYLNITVYEATQKYLDIGGGLAFHGNAMRALELIDPELQAEYYRRATVMTERDVEMATRVLVGDAVAEDGGDVLLAELGKAKGRKTVARSDLLDGLLSLVPEGVVRFGKRLVQISEAPTENDAQAGSITLTFKDGTTAKADVLIGCDGVHSATRKYLLGPDHPAVGLKNHDGWAWVRRVVPAEEANALNERLLTYVPIFCGHGAFMNCMPLHFGKSLSVAVVQISKESRLAAVHSSEEGVQEIPDHISTEHFVHWTKDAKDVATLVMREPITDWKLADHDHAPFYSRGNICLVGDAAHATLPFNGQGAAQSIEDAAVLTALFGHVMELRQAEVAFKAYEEVRKPRTQKVVDISRAFGRIYAFAEEDTGDDLDKIRASLGMGAKYTNDIDLVAQNEEAVKRFLEIGR</sequence>
<name>A0A9P4IIV7_9PEZI</name>
<dbReference type="PANTHER" id="PTHR46720:SF3">
    <property type="entry name" value="FAD-BINDING DOMAIN-CONTAINING PROTEIN-RELATED"/>
    <property type="match status" value="1"/>
</dbReference>
<dbReference type="GO" id="GO:0044550">
    <property type="term" value="P:secondary metabolite biosynthetic process"/>
    <property type="evidence" value="ECO:0007669"/>
    <property type="project" value="TreeGrafter"/>
</dbReference>
<keyword evidence="6" id="KW-1185">Reference proteome</keyword>
<dbReference type="GO" id="GO:0016491">
    <property type="term" value="F:oxidoreductase activity"/>
    <property type="evidence" value="ECO:0007669"/>
    <property type="project" value="UniProtKB-KW"/>
</dbReference>
<proteinExistence type="predicted"/>
<comment type="caution">
    <text evidence="5">The sequence shown here is derived from an EMBL/GenBank/DDBJ whole genome shotgun (WGS) entry which is preliminary data.</text>
</comment>
<gene>
    <name evidence="5" type="ORF">NA57DRAFT_74789</name>
</gene>
<keyword evidence="2" id="KW-0274">FAD</keyword>
<reference evidence="5" key="1">
    <citation type="journal article" date="2020" name="Stud. Mycol.">
        <title>101 Dothideomycetes genomes: a test case for predicting lifestyles and emergence of pathogens.</title>
        <authorList>
            <person name="Haridas S."/>
            <person name="Albert R."/>
            <person name="Binder M."/>
            <person name="Bloem J."/>
            <person name="Labutti K."/>
            <person name="Salamov A."/>
            <person name="Andreopoulos B."/>
            <person name="Baker S."/>
            <person name="Barry K."/>
            <person name="Bills G."/>
            <person name="Bluhm B."/>
            <person name="Cannon C."/>
            <person name="Castanera R."/>
            <person name="Culley D."/>
            <person name="Daum C."/>
            <person name="Ezra D."/>
            <person name="Gonzalez J."/>
            <person name="Henrissat B."/>
            <person name="Kuo A."/>
            <person name="Liang C."/>
            <person name="Lipzen A."/>
            <person name="Lutzoni F."/>
            <person name="Magnuson J."/>
            <person name="Mondo S."/>
            <person name="Nolan M."/>
            <person name="Ohm R."/>
            <person name="Pangilinan J."/>
            <person name="Park H.-J."/>
            <person name="Ramirez L."/>
            <person name="Alfaro M."/>
            <person name="Sun H."/>
            <person name="Tritt A."/>
            <person name="Yoshinaga Y."/>
            <person name="Zwiers L.-H."/>
            <person name="Turgeon B."/>
            <person name="Goodwin S."/>
            <person name="Spatafora J."/>
            <person name="Crous P."/>
            <person name="Grigoriev I."/>
        </authorList>
    </citation>
    <scope>NUCLEOTIDE SEQUENCE</scope>
    <source>
        <strain evidence="5">CBS 133067</strain>
    </source>
</reference>